<sequence>MSSFFSADQIDAMSGAVVRCDLLVEMAFRSETIRVWNGNTELMAGGRKWLPMYGYGIVDGLSMPTSAVSESITLQLNGLPNQAADFLKVAIDETPEVDQQTVTVFIQLFNEDWQPYGVPAPIWWGYMQPPRISRTQVRDLEGAVQTITLTAENAFFGRSRPPFGRYTDRDQQNRSPGDRFFQFTASLVYKSFRYPDY</sequence>
<protein>
    <submittedName>
        <fullName evidence="1">Uncharacterized protein</fullName>
    </submittedName>
</protein>
<dbReference type="RefSeq" id="WP_153413512.1">
    <property type="nucleotide sequence ID" value="NZ_WISB01000125.1"/>
</dbReference>
<evidence type="ECO:0000313" key="1">
    <source>
        <dbReference type="EMBL" id="MQW72008.1"/>
    </source>
</evidence>
<gene>
    <name evidence="1" type="ORF">GHJ91_23335</name>
</gene>
<name>A0A6G1WQK4_9HYPH</name>
<reference evidence="1" key="1">
    <citation type="journal article" date="2013" name="Genome Biol.">
        <title>Comparative genomics of the core and accessory genomes of 48 Sinorhizobium strains comprising five genospecies.</title>
        <authorList>
            <person name="Sugawara M."/>
            <person name="Epstein B."/>
            <person name="Badgley B.D."/>
            <person name="Unno T."/>
            <person name="Xu L."/>
            <person name="Reese J."/>
            <person name="Gyaneshwar P."/>
            <person name="Denny R."/>
            <person name="Mudge J."/>
            <person name="Bharti A.K."/>
            <person name="Farmer A.D."/>
            <person name="May G.D."/>
            <person name="Woodward J.E."/>
            <person name="Medigue C."/>
            <person name="Vallenet D."/>
            <person name="Lajus A."/>
            <person name="Rouy Z."/>
            <person name="Martinez-Vaz B."/>
            <person name="Tiffin P."/>
            <person name="Young N.D."/>
            <person name="Sadowsky M.J."/>
        </authorList>
    </citation>
    <scope>NUCLEOTIDE SEQUENCE</scope>
    <source>
        <strain evidence="1">M1</strain>
    </source>
</reference>
<organism evidence="1">
    <name type="scientific">Sinorhizobium medicae</name>
    <dbReference type="NCBI Taxonomy" id="110321"/>
    <lineage>
        <taxon>Bacteria</taxon>
        <taxon>Pseudomonadati</taxon>
        <taxon>Pseudomonadota</taxon>
        <taxon>Alphaproteobacteria</taxon>
        <taxon>Hyphomicrobiales</taxon>
        <taxon>Rhizobiaceae</taxon>
        <taxon>Sinorhizobium/Ensifer group</taxon>
        <taxon>Sinorhizobium</taxon>
    </lineage>
</organism>
<comment type="caution">
    <text evidence="1">The sequence shown here is derived from an EMBL/GenBank/DDBJ whole genome shotgun (WGS) entry which is preliminary data.</text>
</comment>
<dbReference type="EMBL" id="WISB01000125">
    <property type="protein sequence ID" value="MQW72008.1"/>
    <property type="molecule type" value="Genomic_DNA"/>
</dbReference>
<proteinExistence type="predicted"/>
<accession>A0A6G1WQK4</accession>
<dbReference type="AlphaFoldDB" id="A0A6G1WQK4"/>